<feature type="compositionally biased region" description="Basic and acidic residues" evidence="1">
    <location>
        <begin position="28"/>
        <end position="47"/>
    </location>
</feature>
<name>A0A0P1B4I7_PLAHL</name>
<evidence type="ECO:0000256" key="1">
    <source>
        <dbReference type="SAM" id="MobiDB-lite"/>
    </source>
</evidence>
<sequence length="88" mass="10014">MPLSSLTRSPRKKKQPLKKQRSGSGEKNTQDQERKENEFAQMHDKEVEPGVVIAKVKSGEDFSHDTSSEWFQIRDALVAAIDNFRRAG</sequence>
<organism evidence="2 3">
    <name type="scientific">Plasmopara halstedii</name>
    <name type="common">Downy mildew of sunflower</name>
    <dbReference type="NCBI Taxonomy" id="4781"/>
    <lineage>
        <taxon>Eukaryota</taxon>
        <taxon>Sar</taxon>
        <taxon>Stramenopiles</taxon>
        <taxon>Oomycota</taxon>
        <taxon>Peronosporomycetes</taxon>
        <taxon>Peronosporales</taxon>
        <taxon>Peronosporaceae</taxon>
        <taxon>Plasmopara</taxon>
    </lineage>
</organism>
<evidence type="ECO:0000313" key="2">
    <source>
        <dbReference type="EMBL" id="CEG49420.1"/>
    </source>
</evidence>
<evidence type="ECO:0000313" key="3">
    <source>
        <dbReference type="Proteomes" id="UP000054928"/>
    </source>
</evidence>
<dbReference type="GeneID" id="36402239"/>
<dbReference type="AlphaFoldDB" id="A0A0P1B4I7"/>
<protein>
    <submittedName>
        <fullName evidence="2">Uncharacterized protein</fullName>
    </submittedName>
</protein>
<accession>A0A0P1B4I7</accession>
<feature type="region of interest" description="Disordered" evidence="1">
    <location>
        <begin position="1"/>
        <end position="47"/>
    </location>
</feature>
<dbReference type="Proteomes" id="UP000054928">
    <property type="component" value="Unassembled WGS sequence"/>
</dbReference>
<dbReference type="EMBL" id="CCYD01003055">
    <property type="protein sequence ID" value="CEG49420.1"/>
    <property type="molecule type" value="Genomic_DNA"/>
</dbReference>
<keyword evidence="3" id="KW-1185">Reference proteome</keyword>
<reference evidence="3" key="1">
    <citation type="submission" date="2014-09" db="EMBL/GenBank/DDBJ databases">
        <authorList>
            <person name="Sharma Rahul"/>
            <person name="Thines Marco"/>
        </authorList>
    </citation>
    <scope>NUCLEOTIDE SEQUENCE [LARGE SCALE GENOMIC DNA]</scope>
</reference>
<feature type="compositionally biased region" description="Basic residues" evidence="1">
    <location>
        <begin position="9"/>
        <end position="21"/>
    </location>
</feature>
<dbReference type="OrthoDB" id="167668at2759"/>
<proteinExistence type="predicted"/>
<dbReference type="RefSeq" id="XP_024585789.1">
    <property type="nucleotide sequence ID" value="XM_024720607.1"/>
</dbReference>